<reference evidence="2 3" key="1">
    <citation type="submission" date="2020-10" db="EMBL/GenBank/DDBJ databases">
        <title>Plant Genome Project.</title>
        <authorList>
            <person name="Zhang R.-G."/>
        </authorList>
    </citation>
    <scope>NUCLEOTIDE SEQUENCE [LARGE SCALE GENOMIC DNA]</scope>
    <source>
        <strain evidence="2">FAFU-HL-1</strain>
        <tissue evidence="2">Leaf</tissue>
    </source>
</reference>
<feature type="signal peptide" evidence="1">
    <location>
        <begin position="1"/>
        <end position="22"/>
    </location>
</feature>
<keyword evidence="3" id="KW-1185">Reference proteome</keyword>
<dbReference type="AlphaFoldDB" id="A0A835JLR6"/>
<organism evidence="2 3">
    <name type="scientific">Salix dunnii</name>
    <dbReference type="NCBI Taxonomy" id="1413687"/>
    <lineage>
        <taxon>Eukaryota</taxon>
        <taxon>Viridiplantae</taxon>
        <taxon>Streptophyta</taxon>
        <taxon>Embryophyta</taxon>
        <taxon>Tracheophyta</taxon>
        <taxon>Spermatophyta</taxon>
        <taxon>Magnoliopsida</taxon>
        <taxon>eudicotyledons</taxon>
        <taxon>Gunneridae</taxon>
        <taxon>Pentapetalae</taxon>
        <taxon>rosids</taxon>
        <taxon>fabids</taxon>
        <taxon>Malpighiales</taxon>
        <taxon>Salicaceae</taxon>
        <taxon>Saliceae</taxon>
        <taxon>Salix</taxon>
    </lineage>
</organism>
<comment type="caution">
    <text evidence="2">The sequence shown here is derived from an EMBL/GenBank/DDBJ whole genome shotgun (WGS) entry which is preliminary data.</text>
</comment>
<keyword evidence="1" id="KW-0732">Signal</keyword>
<name>A0A835JLR6_9ROSI</name>
<feature type="chain" id="PRO_5033045648" evidence="1">
    <location>
        <begin position="23"/>
        <end position="126"/>
    </location>
</feature>
<dbReference type="Proteomes" id="UP000657918">
    <property type="component" value="Unassembled WGS sequence"/>
</dbReference>
<evidence type="ECO:0000313" key="2">
    <source>
        <dbReference type="EMBL" id="KAF9671521.1"/>
    </source>
</evidence>
<gene>
    <name evidence="2" type="ORF">SADUNF_Sadunf12G0056200</name>
</gene>
<evidence type="ECO:0000256" key="1">
    <source>
        <dbReference type="SAM" id="SignalP"/>
    </source>
</evidence>
<sequence length="126" mass="13290">MLILSPTLFLKSSLTLLAELNAQVGSALCLAAAIDAELGPEPGRPGEVMVRKLERLVRSEGYKAKFAGLVVKGSVIGVGGVRGVGGGIGGLANRGESVVFMVLLISIWDHKNSFELEFSSDFNPYL</sequence>
<proteinExistence type="predicted"/>
<dbReference type="EMBL" id="JADGMS010000012">
    <property type="protein sequence ID" value="KAF9671521.1"/>
    <property type="molecule type" value="Genomic_DNA"/>
</dbReference>
<evidence type="ECO:0000313" key="3">
    <source>
        <dbReference type="Proteomes" id="UP000657918"/>
    </source>
</evidence>
<accession>A0A835JLR6</accession>
<protein>
    <submittedName>
        <fullName evidence="2">Uncharacterized protein</fullName>
    </submittedName>
</protein>